<evidence type="ECO:0008006" key="4">
    <source>
        <dbReference type="Google" id="ProtNLM"/>
    </source>
</evidence>
<dbReference type="SUPFAM" id="SSF63446">
    <property type="entry name" value="Type I dockerin domain"/>
    <property type="match status" value="1"/>
</dbReference>
<evidence type="ECO:0000313" key="3">
    <source>
        <dbReference type="Proteomes" id="UP000317909"/>
    </source>
</evidence>
<dbReference type="AlphaFoldDB" id="A0A517U5R8"/>
<dbReference type="PROSITE" id="PS00018">
    <property type="entry name" value="EF_HAND_1"/>
    <property type="match status" value="2"/>
</dbReference>
<dbReference type="GO" id="GO:0000272">
    <property type="term" value="P:polysaccharide catabolic process"/>
    <property type="evidence" value="ECO:0007669"/>
    <property type="project" value="InterPro"/>
</dbReference>
<dbReference type="InterPro" id="IPR002105">
    <property type="entry name" value="Dockerin_1_rpt"/>
</dbReference>
<proteinExistence type="predicted"/>
<protein>
    <recommendedName>
        <fullName evidence="4">Dockerin domain-containing protein</fullName>
    </recommendedName>
</protein>
<organism evidence="2 3">
    <name type="scientific">Lacipirellula limnantheis</name>
    <dbReference type="NCBI Taxonomy" id="2528024"/>
    <lineage>
        <taxon>Bacteria</taxon>
        <taxon>Pseudomonadati</taxon>
        <taxon>Planctomycetota</taxon>
        <taxon>Planctomycetia</taxon>
        <taxon>Pirellulales</taxon>
        <taxon>Lacipirellulaceae</taxon>
        <taxon>Lacipirellula</taxon>
    </lineage>
</organism>
<dbReference type="GO" id="GO:0004553">
    <property type="term" value="F:hydrolase activity, hydrolyzing O-glycosyl compounds"/>
    <property type="evidence" value="ECO:0007669"/>
    <property type="project" value="InterPro"/>
</dbReference>
<evidence type="ECO:0000256" key="1">
    <source>
        <dbReference type="SAM" id="SignalP"/>
    </source>
</evidence>
<dbReference type="Proteomes" id="UP000317909">
    <property type="component" value="Chromosome"/>
</dbReference>
<keyword evidence="3" id="KW-1185">Reference proteome</keyword>
<sequence precursor="true">MNNFRQNLVHFVKFVATAAIALVLVDHSAAGPVDSFDDIEFWVGAGGNRAAVAIDWDKNSTATPALVWGFRWDGTATGQTMLSAIVAADPRLFVKSEGHGALGSAIYGLGYDDGDGEFALDDETTFDEFGFASSAGPADSAAALDADDLYREGWFLGYWHYGRAVGNPYDGGSWKPAPTGMTGRTLSDGDWDSWVYTESFAATPFAVNPVAAEPPSSAGNADFNGDGAIDGTDFLAWQRGFGSSGNASLEQGDANGDGVVDVADLSVWTSTFGAMTPPPTAGAASAVVPEPSAVGLAPGIVTFIVAAVRRGACRQGGVAWK</sequence>
<dbReference type="KEGG" id="llh:I41_52300"/>
<gene>
    <name evidence="2" type="ORF">I41_52300</name>
</gene>
<dbReference type="RefSeq" id="WP_145435744.1">
    <property type="nucleotide sequence ID" value="NZ_CP036339.1"/>
</dbReference>
<keyword evidence="1" id="KW-0732">Signal</keyword>
<dbReference type="OrthoDB" id="286482at2"/>
<dbReference type="InterPro" id="IPR018247">
    <property type="entry name" value="EF_Hand_1_Ca_BS"/>
</dbReference>
<dbReference type="InterPro" id="IPR036439">
    <property type="entry name" value="Dockerin_dom_sf"/>
</dbReference>
<name>A0A517U5R8_9BACT</name>
<feature type="chain" id="PRO_5021696557" description="Dockerin domain-containing protein" evidence="1">
    <location>
        <begin position="22"/>
        <end position="321"/>
    </location>
</feature>
<accession>A0A517U5R8</accession>
<feature type="signal peptide" evidence="1">
    <location>
        <begin position="1"/>
        <end position="21"/>
    </location>
</feature>
<dbReference type="Pfam" id="PF00404">
    <property type="entry name" value="Dockerin_1"/>
    <property type="match status" value="1"/>
</dbReference>
<reference evidence="2 3" key="1">
    <citation type="submission" date="2019-02" db="EMBL/GenBank/DDBJ databases">
        <title>Deep-cultivation of Planctomycetes and their phenomic and genomic characterization uncovers novel biology.</title>
        <authorList>
            <person name="Wiegand S."/>
            <person name="Jogler M."/>
            <person name="Boedeker C."/>
            <person name="Pinto D."/>
            <person name="Vollmers J."/>
            <person name="Rivas-Marin E."/>
            <person name="Kohn T."/>
            <person name="Peeters S.H."/>
            <person name="Heuer A."/>
            <person name="Rast P."/>
            <person name="Oberbeckmann S."/>
            <person name="Bunk B."/>
            <person name="Jeske O."/>
            <person name="Meyerdierks A."/>
            <person name="Storesund J.E."/>
            <person name="Kallscheuer N."/>
            <person name="Luecker S."/>
            <person name="Lage O.M."/>
            <person name="Pohl T."/>
            <person name="Merkel B.J."/>
            <person name="Hornburger P."/>
            <person name="Mueller R.-W."/>
            <person name="Bruemmer F."/>
            <person name="Labrenz M."/>
            <person name="Spormann A.M."/>
            <person name="Op den Camp H."/>
            <person name="Overmann J."/>
            <person name="Amann R."/>
            <person name="Jetten M.S.M."/>
            <person name="Mascher T."/>
            <person name="Medema M.H."/>
            <person name="Devos D.P."/>
            <person name="Kaster A.-K."/>
            <person name="Ovreas L."/>
            <person name="Rohde M."/>
            <person name="Galperin M.Y."/>
            <person name="Jogler C."/>
        </authorList>
    </citation>
    <scope>NUCLEOTIDE SEQUENCE [LARGE SCALE GENOMIC DNA]</scope>
    <source>
        <strain evidence="2 3">I41</strain>
    </source>
</reference>
<dbReference type="EMBL" id="CP036339">
    <property type="protein sequence ID" value="QDT75985.1"/>
    <property type="molecule type" value="Genomic_DNA"/>
</dbReference>
<evidence type="ECO:0000313" key="2">
    <source>
        <dbReference type="EMBL" id="QDT75985.1"/>
    </source>
</evidence>
<dbReference type="Gene3D" id="1.10.1330.10">
    <property type="entry name" value="Dockerin domain"/>
    <property type="match status" value="1"/>
</dbReference>